<dbReference type="GO" id="GO:0032259">
    <property type="term" value="P:methylation"/>
    <property type="evidence" value="ECO:0007669"/>
    <property type="project" value="UniProtKB-KW"/>
</dbReference>
<sequence>MKSASLLESRFINASDPSLHEFVFQLPDTWWSRPYEYAWCASFIDSNDIALDAACGIPHPFKFVLAEQCKQAYACDLDPRVNAASDILESVRSDVSEEAAAKVSLFQSSQLQLCQASLTELPYADHFFDKIFCISVVEHLNSTDMLLALKEFNRTLKDDGLLLLTLDYPTIQLEMFHQVVLEAGLSFYSAPSFELSSDALHTDLWGGLYCFRAVLRKKIHK</sequence>
<reference evidence="3" key="1">
    <citation type="submission" date="2016-07" db="EMBL/GenBank/DDBJ databases">
        <authorList>
            <person name="Florea S."/>
            <person name="Webb J.S."/>
            <person name="Jaromczyk J."/>
            <person name="Schardl C.L."/>
        </authorList>
    </citation>
    <scope>NUCLEOTIDE SEQUENCE [LARGE SCALE GENOMIC DNA]</scope>
    <source>
        <strain evidence="3">CY1</strain>
    </source>
</reference>
<evidence type="ECO:0000313" key="3">
    <source>
        <dbReference type="Proteomes" id="UP000190626"/>
    </source>
</evidence>
<dbReference type="InterPro" id="IPR029063">
    <property type="entry name" value="SAM-dependent_MTases_sf"/>
</dbReference>
<name>A0A1V4HKP5_9BACL</name>
<comment type="caution">
    <text evidence="2">The sequence shown here is derived from an EMBL/GenBank/DDBJ whole genome shotgun (WGS) entry which is preliminary data.</text>
</comment>
<organism evidence="2 3">
    <name type="scientific">Paenibacillus ferrarius</name>
    <dbReference type="NCBI Taxonomy" id="1469647"/>
    <lineage>
        <taxon>Bacteria</taxon>
        <taxon>Bacillati</taxon>
        <taxon>Bacillota</taxon>
        <taxon>Bacilli</taxon>
        <taxon>Bacillales</taxon>
        <taxon>Paenibacillaceae</taxon>
        <taxon>Paenibacillus</taxon>
    </lineage>
</organism>
<dbReference type="STRING" id="1469647.BC351_03690"/>
<dbReference type="OrthoDB" id="3896938at2"/>
<proteinExistence type="predicted"/>
<gene>
    <name evidence="2" type="ORF">BC351_03690</name>
</gene>
<dbReference type="Gene3D" id="3.40.50.150">
    <property type="entry name" value="Vaccinia Virus protein VP39"/>
    <property type="match status" value="1"/>
</dbReference>
<evidence type="ECO:0000259" key="1">
    <source>
        <dbReference type="Pfam" id="PF08241"/>
    </source>
</evidence>
<dbReference type="EMBL" id="MBTG01000012">
    <property type="protein sequence ID" value="OPH57633.1"/>
    <property type="molecule type" value="Genomic_DNA"/>
</dbReference>
<dbReference type="SUPFAM" id="SSF53335">
    <property type="entry name" value="S-adenosyl-L-methionine-dependent methyltransferases"/>
    <property type="match status" value="1"/>
</dbReference>
<evidence type="ECO:0000313" key="2">
    <source>
        <dbReference type="EMBL" id="OPH57633.1"/>
    </source>
</evidence>
<keyword evidence="3" id="KW-1185">Reference proteome</keyword>
<dbReference type="Proteomes" id="UP000190626">
    <property type="component" value="Unassembled WGS sequence"/>
</dbReference>
<keyword evidence="2" id="KW-0489">Methyltransferase</keyword>
<keyword evidence="2" id="KW-0808">Transferase</keyword>
<accession>A0A1V4HKP5</accession>
<dbReference type="InterPro" id="IPR013216">
    <property type="entry name" value="Methyltransf_11"/>
</dbReference>
<dbReference type="RefSeq" id="WP_079413033.1">
    <property type="nucleotide sequence ID" value="NZ_MBTG01000012.1"/>
</dbReference>
<feature type="domain" description="Methyltransferase type 11" evidence="1">
    <location>
        <begin position="51"/>
        <end position="163"/>
    </location>
</feature>
<dbReference type="AlphaFoldDB" id="A0A1V4HKP5"/>
<dbReference type="Pfam" id="PF08241">
    <property type="entry name" value="Methyltransf_11"/>
    <property type="match status" value="1"/>
</dbReference>
<dbReference type="GO" id="GO:0008757">
    <property type="term" value="F:S-adenosylmethionine-dependent methyltransferase activity"/>
    <property type="evidence" value="ECO:0007669"/>
    <property type="project" value="InterPro"/>
</dbReference>
<protein>
    <submittedName>
        <fullName evidence="2">Methyltransferase type 11</fullName>
    </submittedName>
</protein>